<evidence type="ECO:0000313" key="5">
    <source>
        <dbReference type="Proteomes" id="UP001283361"/>
    </source>
</evidence>
<evidence type="ECO:0000256" key="1">
    <source>
        <dbReference type="SAM" id="MobiDB-lite"/>
    </source>
</evidence>
<feature type="transmembrane region" description="Helical" evidence="2">
    <location>
        <begin position="35"/>
        <end position="56"/>
    </location>
</feature>
<feature type="compositionally biased region" description="Polar residues" evidence="1">
    <location>
        <begin position="147"/>
        <end position="166"/>
    </location>
</feature>
<dbReference type="EMBL" id="JAWDGP010003183">
    <property type="protein sequence ID" value="KAK3776720.1"/>
    <property type="molecule type" value="Genomic_DNA"/>
</dbReference>
<feature type="chain" id="PRO_5041971153" evidence="3">
    <location>
        <begin position="23"/>
        <end position="174"/>
    </location>
</feature>
<proteinExistence type="predicted"/>
<evidence type="ECO:0000256" key="2">
    <source>
        <dbReference type="SAM" id="Phobius"/>
    </source>
</evidence>
<comment type="caution">
    <text evidence="4">The sequence shown here is derived from an EMBL/GenBank/DDBJ whole genome shotgun (WGS) entry which is preliminary data.</text>
</comment>
<evidence type="ECO:0000256" key="3">
    <source>
        <dbReference type="SAM" id="SignalP"/>
    </source>
</evidence>
<protein>
    <submittedName>
        <fullName evidence="4">Uncharacterized protein</fullName>
    </submittedName>
</protein>
<keyword evidence="2" id="KW-0812">Transmembrane</keyword>
<keyword evidence="2" id="KW-1133">Transmembrane helix</keyword>
<sequence length="174" mass="19880">MSLSRRWFAVVWTLQSLQVAYCCVNNGDFDCSRKWYFWFGIFWGFIILLVGSITLYNKQCRGNKVACGAAGRRRSRRNQKKRHPESVTSSTTSQATAVTILPANQVIVPMSQPYDQQKQSQQQQQQQQQQKNQQHLHVGVRPDSRMNHSTGLLSTTTSEQRSQTPRTAHPTPPS</sequence>
<feature type="region of interest" description="Disordered" evidence="1">
    <location>
        <begin position="67"/>
        <end position="94"/>
    </location>
</feature>
<organism evidence="4 5">
    <name type="scientific">Elysia crispata</name>
    <name type="common">lettuce slug</name>
    <dbReference type="NCBI Taxonomy" id="231223"/>
    <lineage>
        <taxon>Eukaryota</taxon>
        <taxon>Metazoa</taxon>
        <taxon>Spiralia</taxon>
        <taxon>Lophotrochozoa</taxon>
        <taxon>Mollusca</taxon>
        <taxon>Gastropoda</taxon>
        <taxon>Heterobranchia</taxon>
        <taxon>Euthyneura</taxon>
        <taxon>Panpulmonata</taxon>
        <taxon>Sacoglossa</taxon>
        <taxon>Placobranchoidea</taxon>
        <taxon>Plakobranchidae</taxon>
        <taxon>Elysia</taxon>
    </lineage>
</organism>
<dbReference type="Proteomes" id="UP001283361">
    <property type="component" value="Unassembled WGS sequence"/>
</dbReference>
<keyword evidence="2" id="KW-0472">Membrane</keyword>
<feature type="region of interest" description="Disordered" evidence="1">
    <location>
        <begin position="113"/>
        <end position="174"/>
    </location>
</feature>
<feature type="signal peptide" evidence="3">
    <location>
        <begin position="1"/>
        <end position="22"/>
    </location>
</feature>
<accession>A0AAE0ZW84</accession>
<keyword evidence="3" id="KW-0732">Signal</keyword>
<dbReference type="AlphaFoldDB" id="A0AAE0ZW84"/>
<evidence type="ECO:0000313" key="4">
    <source>
        <dbReference type="EMBL" id="KAK3776720.1"/>
    </source>
</evidence>
<gene>
    <name evidence="4" type="ORF">RRG08_030293</name>
</gene>
<feature type="compositionally biased region" description="Low complexity" evidence="1">
    <location>
        <begin position="116"/>
        <end position="133"/>
    </location>
</feature>
<keyword evidence="5" id="KW-1185">Reference proteome</keyword>
<reference evidence="4" key="1">
    <citation type="journal article" date="2023" name="G3 (Bethesda)">
        <title>A reference genome for the long-term kleptoplast-retaining sea slug Elysia crispata morphotype clarki.</title>
        <authorList>
            <person name="Eastman K.E."/>
            <person name="Pendleton A.L."/>
            <person name="Shaikh M.A."/>
            <person name="Suttiyut T."/>
            <person name="Ogas R."/>
            <person name="Tomko P."/>
            <person name="Gavelis G."/>
            <person name="Widhalm J.R."/>
            <person name="Wisecaver J.H."/>
        </authorList>
    </citation>
    <scope>NUCLEOTIDE SEQUENCE</scope>
    <source>
        <strain evidence="4">ECLA1</strain>
    </source>
</reference>
<feature type="compositionally biased region" description="Basic residues" evidence="1">
    <location>
        <begin position="71"/>
        <end position="83"/>
    </location>
</feature>
<name>A0AAE0ZW84_9GAST</name>